<dbReference type="PROSITE" id="PS00518">
    <property type="entry name" value="ZF_RING_1"/>
    <property type="match status" value="1"/>
</dbReference>
<keyword evidence="7" id="KW-0833">Ubl conjugation pathway</keyword>
<dbReference type="GO" id="GO:0051537">
    <property type="term" value="F:2 iron, 2 sulfur cluster binding"/>
    <property type="evidence" value="ECO:0007669"/>
    <property type="project" value="InterPro"/>
</dbReference>
<dbReference type="PROSITE" id="PS50089">
    <property type="entry name" value="ZF_RING_2"/>
    <property type="match status" value="1"/>
</dbReference>
<dbReference type="InterPro" id="IPR006058">
    <property type="entry name" value="2Fe2S_fd_BS"/>
</dbReference>
<evidence type="ECO:0000256" key="4">
    <source>
        <dbReference type="ARBA" id="ARBA00022723"/>
    </source>
</evidence>
<keyword evidence="8" id="KW-0862">Zinc</keyword>
<dbReference type="InterPro" id="IPR044066">
    <property type="entry name" value="TRIAD_supradom"/>
</dbReference>
<dbReference type="GeneID" id="89949199"/>
<evidence type="ECO:0000256" key="6">
    <source>
        <dbReference type="ARBA" id="ARBA00022771"/>
    </source>
</evidence>
<evidence type="ECO:0000256" key="5">
    <source>
        <dbReference type="ARBA" id="ARBA00022737"/>
    </source>
</evidence>
<dbReference type="Pfam" id="PF01485">
    <property type="entry name" value="IBR"/>
    <property type="match status" value="1"/>
</dbReference>
<dbReference type="GO" id="GO:0008270">
    <property type="term" value="F:zinc ion binding"/>
    <property type="evidence" value="ECO:0007669"/>
    <property type="project" value="UniProtKB-KW"/>
</dbReference>
<evidence type="ECO:0000256" key="9">
    <source>
        <dbReference type="PROSITE-ProRule" id="PRU00175"/>
    </source>
</evidence>
<dbReference type="SUPFAM" id="SSF57850">
    <property type="entry name" value="RING/U-box"/>
    <property type="match status" value="1"/>
</dbReference>
<proteinExistence type="predicted"/>
<dbReference type="PROSITE" id="PS51873">
    <property type="entry name" value="TRIAD"/>
    <property type="match status" value="1"/>
</dbReference>
<evidence type="ECO:0000313" key="13">
    <source>
        <dbReference type="EMBL" id="KAK4513511.1"/>
    </source>
</evidence>
<evidence type="ECO:0000256" key="3">
    <source>
        <dbReference type="ARBA" id="ARBA00022679"/>
    </source>
</evidence>
<dbReference type="InterPro" id="IPR017907">
    <property type="entry name" value="Znf_RING_CS"/>
</dbReference>
<evidence type="ECO:0000256" key="7">
    <source>
        <dbReference type="ARBA" id="ARBA00022786"/>
    </source>
</evidence>
<organism evidence="13 14">
    <name type="scientific">Mucor velutinosus</name>
    <dbReference type="NCBI Taxonomy" id="708070"/>
    <lineage>
        <taxon>Eukaryota</taxon>
        <taxon>Fungi</taxon>
        <taxon>Fungi incertae sedis</taxon>
        <taxon>Mucoromycota</taxon>
        <taxon>Mucoromycotina</taxon>
        <taxon>Mucoromycetes</taxon>
        <taxon>Mucorales</taxon>
        <taxon>Mucorineae</taxon>
        <taxon>Mucoraceae</taxon>
        <taxon>Mucor</taxon>
    </lineage>
</organism>
<evidence type="ECO:0000256" key="2">
    <source>
        <dbReference type="ARBA" id="ARBA00012251"/>
    </source>
</evidence>
<protein>
    <recommendedName>
        <fullName evidence="2">RBR-type E3 ubiquitin transferase</fullName>
        <ecNumber evidence="2">2.3.2.31</ecNumber>
    </recommendedName>
</protein>
<name>A0AAN7D9N1_9FUNG</name>
<feature type="domain" description="RING-type" evidence="11">
    <location>
        <begin position="47"/>
        <end position="96"/>
    </location>
</feature>
<dbReference type="EMBL" id="JASEJX010000016">
    <property type="protein sequence ID" value="KAK4513511.1"/>
    <property type="molecule type" value="Genomic_DNA"/>
</dbReference>
<evidence type="ECO:0000256" key="1">
    <source>
        <dbReference type="ARBA" id="ARBA00001798"/>
    </source>
</evidence>
<keyword evidence="5" id="KW-0677">Repeat</keyword>
<comment type="caution">
    <text evidence="13">The sequence shown here is derived from an EMBL/GenBank/DDBJ whole genome shotgun (WGS) entry which is preliminary data.</text>
</comment>
<dbReference type="GO" id="GO:0016567">
    <property type="term" value="P:protein ubiquitination"/>
    <property type="evidence" value="ECO:0007669"/>
    <property type="project" value="InterPro"/>
</dbReference>
<dbReference type="InterPro" id="IPR001841">
    <property type="entry name" value="Znf_RING"/>
</dbReference>
<dbReference type="PROSITE" id="PS00197">
    <property type="entry name" value="2FE2S_FER_1"/>
    <property type="match status" value="1"/>
</dbReference>
<dbReference type="InterPro" id="IPR013083">
    <property type="entry name" value="Znf_RING/FYVE/PHD"/>
</dbReference>
<dbReference type="GO" id="GO:0061630">
    <property type="term" value="F:ubiquitin protein ligase activity"/>
    <property type="evidence" value="ECO:0007669"/>
    <property type="project" value="UniProtKB-EC"/>
</dbReference>
<comment type="catalytic activity">
    <reaction evidence="1">
        <text>[E2 ubiquitin-conjugating enzyme]-S-ubiquitinyl-L-cysteine + [acceptor protein]-L-lysine = [E2 ubiquitin-conjugating enzyme]-L-cysteine + [acceptor protein]-N(6)-ubiquitinyl-L-lysine.</text>
        <dbReference type="EC" id="2.3.2.31"/>
    </reaction>
</comment>
<reference evidence="13 14" key="1">
    <citation type="submission" date="2022-11" db="EMBL/GenBank/DDBJ databases">
        <title>Mucor velutinosus strain NIH1002 WGS.</title>
        <authorList>
            <person name="Subramanian P."/>
            <person name="Mullikin J.C."/>
            <person name="Segre J.A."/>
            <person name="Zelazny A.M."/>
        </authorList>
    </citation>
    <scope>NUCLEOTIDE SEQUENCE [LARGE SCALE GENOMIC DNA]</scope>
    <source>
        <strain evidence="13 14">NIH1002</strain>
    </source>
</reference>
<feature type="domain" description="RING-type" evidence="12">
    <location>
        <begin position="43"/>
        <end position="249"/>
    </location>
</feature>
<sequence length="249" mass="28107">MNITEAGGNNTTPHTRAAKPQRRLGISIPRTRSSSEPIGSKRKLESCVICFEICPSPSLMKPDGCDHAVCDICLRAYYQTALNDTRYHSFEYIQCPSTDCEALFVSEKAIRNIFTAKQRNDWWTTATIKTFIKNKVECPFGDCKAVFDADIELTKKCTFAECYECRRGVCTACQSPWHPGVIKIVDDEEELKQTLRTAKEKSWTRCPKCQYLVERKVGRGSNAVFVLMLTVPSFKAGCLTIWCKCGTEL</sequence>
<dbReference type="EC" id="2.3.2.31" evidence="2"/>
<dbReference type="RefSeq" id="XP_064680177.1">
    <property type="nucleotide sequence ID" value="XM_064824800.1"/>
</dbReference>
<dbReference type="AlphaFoldDB" id="A0AAN7D9N1"/>
<dbReference type="Proteomes" id="UP001304243">
    <property type="component" value="Unassembled WGS sequence"/>
</dbReference>
<dbReference type="PANTHER" id="PTHR11685">
    <property type="entry name" value="RBR FAMILY RING FINGER AND IBR DOMAIN-CONTAINING"/>
    <property type="match status" value="1"/>
</dbReference>
<dbReference type="InterPro" id="IPR031127">
    <property type="entry name" value="E3_UB_ligase_RBR"/>
</dbReference>
<evidence type="ECO:0000259" key="12">
    <source>
        <dbReference type="PROSITE" id="PS51873"/>
    </source>
</evidence>
<keyword evidence="4" id="KW-0479">Metal-binding</keyword>
<gene>
    <name evidence="13" type="ORF">ATC70_005513</name>
</gene>
<dbReference type="Gene3D" id="3.30.40.10">
    <property type="entry name" value="Zinc/RING finger domain, C3HC4 (zinc finger)"/>
    <property type="match status" value="1"/>
</dbReference>
<evidence type="ECO:0000259" key="11">
    <source>
        <dbReference type="PROSITE" id="PS50089"/>
    </source>
</evidence>
<feature type="compositionally biased region" description="Polar residues" evidence="10">
    <location>
        <begin position="1"/>
        <end position="14"/>
    </location>
</feature>
<dbReference type="InterPro" id="IPR002867">
    <property type="entry name" value="IBR_dom"/>
</dbReference>
<keyword evidence="14" id="KW-1185">Reference proteome</keyword>
<evidence type="ECO:0000313" key="14">
    <source>
        <dbReference type="Proteomes" id="UP001304243"/>
    </source>
</evidence>
<evidence type="ECO:0000256" key="8">
    <source>
        <dbReference type="ARBA" id="ARBA00022833"/>
    </source>
</evidence>
<accession>A0AAN7D9N1</accession>
<feature type="region of interest" description="Disordered" evidence="10">
    <location>
        <begin position="1"/>
        <end position="37"/>
    </location>
</feature>
<keyword evidence="3" id="KW-0808">Transferase</keyword>
<keyword evidence="6 9" id="KW-0863">Zinc-finger</keyword>
<evidence type="ECO:0000256" key="10">
    <source>
        <dbReference type="SAM" id="MobiDB-lite"/>
    </source>
</evidence>